<evidence type="ECO:0000259" key="2">
    <source>
        <dbReference type="Pfam" id="PF01458"/>
    </source>
</evidence>
<name>A0A8I1A7G7_THEIN</name>
<dbReference type="RefSeq" id="WP_181732208.1">
    <property type="nucleotide sequence ID" value="NZ_JACEIR010000006.1"/>
</dbReference>
<feature type="domain" description="SUF system FeS cluster assembly SufBD core" evidence="2">
    <location>
        <begin position="174"/>
        <end position="407"/>
    </location>
</feature>
<evidence type="ECO:0000313" key="5">
    <source>
        <dbReference type="Proteomes" id="UP000633619"/>
    </source>
</evidence>
<dbReference type="InterPro" id="IPR037284">
    <property type="entry name" value="SUF_FeS_clus_asmbl_SufBD_sf"/>
</dbReference>
<dbReference type="InterPro" id="IPR011542">
    <property type="entry name" value="SUF_FeS_clus_asmbl_SufD"/>
</dbReference>
<comment type="caution">
    <text evidence="4">The sequence shown here is derived from an EMBL/GenBank/DDBJ whole genome shotgun (WGS) entry which is preliminary data.</text>
</comment>
<dbReference type="Pfam" id="PF19295">
    <property type="entry name" value="SufBD_N"/>
    <property type="match status" value="1"/>
</dbReference>
<accession>A0A8I1A7G7</accession>
<dbReference type="NCBIfam" id="TIGR01981">
    <property type="entry name" value="sufD"/>
    <property type="match status" value="1"/>
</dbReference>
<organism evidence="4 5">
    <name type="scientific">Thermoactinomyces intermedius</name>
    <dbReference type="NCBI Taxonomy" id="2024"/>
    <lineage>
        <taxon>Bacteria</taxon>
        <taxon>Bacillati</taxon>
        <taxon>Bacillota</taxon>
        <taxon>Bacilli</taxon>
        <taxon>Bacillales</taxon>
        <taxon>Thermoactinomycetaceae</taxon>
        <taxon>Thermoactinomyces</taxon>
    </lineage>
</organism>
<dbReference type="InterPro" id="IPR045595">
    <property type="entry name" value="SufBD_N"/>
</dbReference>
<evidence type="ECO:0000313" key="4">
    <source>
        <dbReference type="EMBL" id="MBH8595838.1"/>
    </source>
</evidence>
<evidence type="ECO:0000259" key="3">
    <source>
        <dbReference type="Pfam" id="PF19295"/>
    </source>
</evidence>
<reference evidence="4 5" key="1">
    <citation type="submission" date="2020-12" db="EMBL/GenBank/DDBJ databases">
        <title>WGS of Thermoactinomyces spp.</title>
        <authorList>
            <person name="Cheng K."/>
        </authorList>
    </citation>
    <scope>NUCLEOTIDE SEQUENCE [LARGE SCALE GENOMIC DNA]</scope>
    <source>
        <strain evidence="5">CICC 10671\DSM 43846</strain>
    </source>
</reference>
<sequence length="434" mass="47827">MSTDTRLLFDENVVTEVSQKNQEPAWMLQSRLDALKKAAQLPLPKVQQTNISRWNFTGFEPFREEAPVQSLDELPEGVKEFVFGEQPSVVVQKNASVIFKQLSTELSEKGVVFTDLGTAAKEYEPLIKKYFMTDGVKKDEHRLTAIHAALYSGGVFLFVPKNVDVQIPLNGLFWLSGEGAALLPHILIVAEEGSRVDFVANFISDPDEPGAMNNSVIEAFVGAQAKVRVTTISNLGASAVNVVYRRSLVDRDGHLEWIIADLSDGKVVSDNTTHLKGEGSRADVKAVVLGTGEMRANVTSSVYHWNRHTESFINARSVMTDKASSILNSITKIEKGASKSDGQQSGKVLMLHPEARGDANPILLIDENDVVAGHAASVGKVDPLQMYYLMSRGIPKREAEKLIIHGFLDAIISDIPSELLREQIHRLIERKIKS</sequence>
<dbReference type="InterPro" id="IPR000825">
    <property type="entry name" value="SUF_FeS_clus_asmbl_SufBD_core"/>
</dbReference>
<dbReference type="InterPro" id="IPR055346">
    <property type="entry name" value="Fe-S_cluster_assembly_SufBD"/>
</dbReference>
<feature type="domain" description="SUF system FeS cluster assembly SufBD N-terminal" evidence="3">
    <location>
        <begin position="92"/>
        <end position="169"/>
    </location>
</feature>
<dbReference type="AlphaFoldDB" id="A0A8I1A7G7"/>
<dbReference type="PANTHER" id="PTHR30508">
    <property type="entry name" value="FES CLUSTER ASSEMBLY PROTEIN SUF"/>
    <property type="match status" value="1"/>
</dbReference>
<gene>
    <name evidence="4" type="primary">sufD</name>
    <name evidence="4" type="ORF">I8U20_10895</name>
</gene>
<dbReference type="Proteomes" id="UP000633619">
    <property type="component" value="Unassembled WGS sequence"/>
</dbReference>
<dbReference type="GO" id="GO:0016226">
    <property type="term" value="P:iron-sulfur cluster assembly"/>
    <property type="evidence" value="ECO:0007669"/>
    <property type="project" value="InterPro"/>
</dbReference>
<comment type="similarity">
    <text evidence="1">Belongs to the iron-sulfur cluster assembly SufBD family.</text>
</comment>
<proteinExistence type="inferred from homology"/>
<protein>
    <submittedName>
        <fullName evidence="4">Fe-S cluster assembly protein SufD</fullName>
    </submittedName>
</protein>
<dbReference type="Pfam" id="PF01458">
    <property type="entry name" value="SUFBD_core"/>
    <property type="match status" value="1"/>
</dbReference>
<dbReference type="SUPFAM" id="SSF101960">
    <property type="entry name" value="Stabilizer of iron transporter SufD"/>
    <property type="match status" value="1"/>
</dbReference>
<evidence type="ECO:0000256" key="1">
    <source>
        <dbReference type="ARBA" id="ARBA00043967"/>
    </source>
</evidence>
<keyword evidence="5" id="KW-1185">Reference proteome</keyword>
<dbReference type="EMBL" id="JAECVW010000006">
    <property type="protein sequence ID" value="MBH8595838.1"/>
    <property type="molecule type" value="Genomic_DNA"/>
</dbReference>
<dbReference type="PANTHER" id="PTHR30508:SF1">
    <property type="entry name" value="UPF0051 PROTEIN ABCI8, CHLOROPLASTIC-RELATED"/>
    <property type="match status" value="1"/>
</dbReference>